<dbReference type="PANTHER" id="PTHR40940:SF2">
    <property type="entry name" value="BATD"/>
    <property type="match status" value="1"/>
</dbReference>
<evidence type="ECO:0008006" key="4">
    <source>
        <dbReference type="Google" id="ProtNLM"/>
    </source>
</evidence>
<keyword evidence="1" id="KW-0472">Membrane</keyword>
<accession>A0A2S8AFM5</accession>
<evidence type="ECO:0000313" key="3">
    <source>
        <dbReference type="Proteomes" id="UP000238042"/>
    </source>
</evidence>
<comment type="caution">
    <text evidence="2">The sequence shown here is derived from an EMBL/GenBank/DDBJ whole genome shotgun (WGS) entry which is preliminary data.</text>
</comment>
<dbReference type="Proteomes" id="UP000238042">
    <property type="component" value="Unassembled WGS sequence"/>
</dbReference>
<feature type="transmembrane region" description="Helical" evidence="1">
    <location>
        <begin position="436"/>
        <end position="457"/>
    </location>
</feature>
<dbReference type="RefSeq" id="WP_105245734.1">
    <property type="nucleotide sequence ID" value="NZ_PSZM01000002.1"/>
</dbReference>
<evidence type="ECO:0000313" key="2">
    <source>
        <dbReference type="EMBL" id="PQL95031.1"/>
    </source>
</evidence>
<evidence type="ECO:0000256" key="1">
    <source>
        <dbReference type="SAM" id="Phobius"/>
    </source>
</evidence>
<dbReference type="AlphaFoldDB" id="A0A2S8AFM5"/>
<organism evidence="2 3">
    <name type="scientific">Apibacter adventoris</name>
    <dbReference type="NCBI Taxonomy" id="1679466"/>
    <lineage>
        <taxon>Bacteria</taxon>
        <taxon>Pseudomonadati</taxon>
        <taxon>Bacteroidota</taxon>
        <taxon>Flavobacteriia</taxon>
        <taxon>Flavobacteriales</taxon>
        <taxon>Weeksellaceae</taxon>
        <taxon>Apibacter</taxon>
    </lineage>
</organism>
<dbReference type="OrthoDB" id="2079210at2"/>
<protein>
    <recommendedName>
        <fullName evidence="4">Protein BatD</fullName>
    </recommendedName>
</protein>
<dbReference type="Pfam" id="PF13584">
    <property type="entry name" value="BatD"/>
    <property type="match status" value="3"/>
</dbReference>
<reference evidence="2 3" key="1">
    <citation type="submission" date="2018-02" db="EMBL/GenBank/DDBJ databases">
        <title>Genome sequences of Apibacter spp., gut symbionts of Asian honey bees.</title>
        <authorList>
            <person name="Kwong W.K."/>
            <person name="Steele M.I."/>
            <person name="Moran N.A."/>
        </authorList>
    </citation>
    <scope>NUCLEOTIDE SEQUENCE [LARGE SCALE GENOMIC DNA]</scope>
    <source>
        <strain evidence="3">wkB301</strain>
    </source>
</reference>
<keyword evidence="1" id="KW-0812">Transmembrane</keyword>
<gene>
    <name evidence="2" type="ORF">C4S77_02110</name>
</gene>
<dbReference type="PANTHER" id="PTHR40940">
    <property type="entry name" value="PROTEIN BATD-RELATED"/>
    <property type="match status" value="1"/>
</dbReference>
<proteinExistence type="predicted"/>
<keyword evidence="3" id="KW-1185">Reference proteome</keyword>
<sequence length="601" mass="67314">MKIIVLLINVIFLGVIGISAQISFQAIPQKKEVGIDEPIRIQFILTIKGKDVRDVGNIKLPAFTNTQVIGKQIIQNQTYEDGISTIEYGNEISLRPVKSGSIKIGSASVIINGKVYSTKPLTIIVSGYANNHEEKGFPAKIGETFLAFKISDKNPYQNEGVIAKLKFYTKRLELLNSITNLTPPNFQGLFVQPIKERNNTYEQEIINGETYLSRTISSYVIFPSKPGVIVINPFILTIAVPSGFFDEQEVNIKSAPITLQVKKLPANPPVDFYGVVGSYKINITPSKTHLKADESTTINVEVSGNGNIGLIKSPALIVSEGIESFTPKEKMESYPGSEGVIGKLNSSTVLVPHRGGQFTIKVSPFSYFDPQTGTYRKIIPDPVILTVTGDSLKGERDSISVLKNKNIKDPLSFIPSIKVSDTLSDVLDGKQKTLDWILLAIMAIVIIIIICIIYLRFIKNNSKTKKETSIKGEKNVNFEKLDKENTPKNIHIIEQNKDDLNSRLFTLKKMAEKNENKEEFYNLVEFLLQKAVRNNLDLKEDQFLTTSEIEEQLANKFGDEFSDEYKNLLLKSQIERYSSISEEDCLDEVYLKVEKLINKLM</sequence>
<dbReference type="InterPro" id="IPR025738">
    <property type="entry name" value="BatD"/>
</dbReference>
<dbReference type="EMBL" id="PSZM01000002">
    <property type="protein sequence ID" value="PQL95031.1"/>
    <property type="molecule type" value="Genomic_DNA"/>
</dbReference>
<name>A0A2S8AFM5_9FLAO</name>
<keyword evidence="1" id="KW-1133">Transmembrane helix</keyword>